<dbReference type="Pfam" id="PF03177">
    <property type="entry name" value="Nucleoporin_C"/>
    <property type="match status" value="1"/>
</dbReference>
<dbReference type="InterPro" id="IPR007187">
    <property type="entry name" value="Nucleoporin_Nup133/Nup155_C"/>
</dbReference>
<dbReference type="GO" id="GO:0031080">
    <property type="term" value="C:nuclear pore outer ring"/>
    <property type="evidence" value="ECO:0007669"/>
    <property type="project" value="TreeGrafter"/>
</dbReference>
<dbReference type="SUPFAM" id="SSF117289">
    <property type="entry name" value="Nucleoporin domain"/>
    <property type="match status" value="1"/>
</dbReference>
<name>M5GGJ5_DACPD</name>
<dbReference type="InterPro" id="IPR037624">
    <property type="entry name" value="Nup133-like"/>
</dbReference>
<keyword evidence="5" id="KW-0653">Protein transport</keyword>
<protein>
    <recommendedName>
        <fullName evidence="8">Nucleoporin Nup133/Nup155-like C-terminal domain-containing protein</fullName>
    </recommendedName>
</protein>
<evidence type="ECO:0000256" key="2">
    <source>
        <dbReference type="ARBA" id="ARBA00005569"/>
    </source>
</evidence>
<evidence type="ECO:0000313" key="10">
    <source>
        <dbReference type="Proteomes" id="UP000030653"/>
    </source>
</evidence>
<comment type="subcellular location">
    <subcellularLocation>
        <location evidence="1">Nucleus envelope</location>
    </subcellularLocation>
</comment>
<dbReference type="OrthoDB" id="103454at2759"/>
<dbReference type="InterPro" id="IPR015943">
    <property type="entry name" value="WD40/YVTN_repeat-like_dom_sf"/>
</dbReference>
<reference evidence="9 10" key="1">
    <citation type="journal article" date="2012" name="Science">
        <title>The Paleozoic origin of enzymatic lignin decomposition reconstructed from 31 fungal genomes.</title>
        <authorList>
            <person name="Floudas D."/>
            <person name="Binder M."/>
            <person name="Riley R."/>
            <person name="Barry K."/>
            <person name="Blanchette R.A."/>
            <person name="Henrissat B."/>
            <person name="Martinez A.T."/>
            <person name="Otillar R."/>
            <person name="Spatafora J.W."/>
            <person name="Yadav J.S."/>
            <person name="Aerts A."/>
            <person name="Benoit I."/>
            <person name="Boyd A."/>
            <person name="Carlson A."/>
            <person name="Copeland A."/>
            <person name="Coutinho P.M."/>
            <person name="de Vries R.P."/>
            <person name="Ferreira P."/>
            <person name="Findley K."/>
            <person name="Foster B."/>
            <person name="Gaskell J."/>
            <person name="Glotzer D."/>
            <person name="Gorecki P."/>
            <person name="Heitman J."/>
            <person name="Hesse C."/>
            <person name="Hori C."/>
            <person name="Igarashi K."/>
            <person name="Jurgens J.A."/>
            <person name="Kallen N."/>
            <person name="Kersten P."/>
            <person name="Kohler A."/>
            <person name="Kuees U."/>
            <person name="Kumar T.K.A."/>
            <person name="Kuo A."/>
            <person name="LaButti K."/>
            <person name="Larrondo L.F."/>
            <person name="Lindquist E."/>
            <person name="Ling A."/>
            <person name="Lombard V."/>
            <person name="Lucas S."/>
            <person name="Lundell T."/>
            <person name="Martin R."/>
            <person name="McLaughlin D.J."/>
            <person name="Morgenstern I."/>
            <person name="Morin E."/>
            <person name="Murat C."/>
            <person name="Nagy L.G."/>
            <person name="Nolan M."/>
            <person name="Ohm R.A."/>
            <person name="Patyshakuliyeva A."/>
            <person name="Rokas A."/>
            <person name="Ruiz-Duenas F.J."/>
            <person name="Sabat G."/>
            <person name="Salamov A."/>
            <person name="Samejima M."/>
            <person name="Schmutz J."/>
            <person name="Slot J.C."/>
            <person name="St John F."/>
            <person name="Stenlid J."/>
            <person name="Sun H."/>
            <person name="Sun S."/>
            <person name="Syed K."/>
            <person name="Tsang A."/>
            <person name="Wiebenga A."/>
            <person name="Young D."/>
            <person name="Pisabarro A."/>
            <person name="Eastwood D.C."/>
            <person name="Martin F."/>
            <person name="Cullen D."/>
            <person name="Grigoriev I.V."/>
            <person name="Hibbett D.S."/>
        </authorList>
    </citation>
    <scope>NUCLEOTIDE SEQUENCE [LARGE SCALE GENOMIC DNA]</scope>
    <source>
        <strain evidence="9 10">DJM-731 SS1</strain>
    </source>
</reference>
<dbReference type="Gene3D" id="2.130.10.10">
    <property type="entry name" value="YVTN repeat-like/Quinoprotein amine dehydrogenase"/>
    <property type="match status" value="1"/>
</dbReference>
<keyword evidence="6" id="KW-0811">Translocation</keyword>
<dbReference type="GO" id="GO:0000972">
    <property type="term" value="P:transcription-dependent tethering of RNA polymerase II gene DNA at nuclear periphery"/>
    <property type="evidence" value="ECO:0007669"/>
    <property type="project" value="TreeGrafter"/>
</dbReference>
<keyword evidence="3" id="KW-0813">Transport</keyword>
<keyword evidence="10" id="KW-1185">Reference proteome</keyword>
<dbReference type="PANTHER" id="PTHR13405:SF11">
    <property type="entry name" value="NUCLEAR PORE COMPLEX PROTEIN NUP133"/>
    <property type="match status" value="1"/>
</dbReference>
<dbReference type="EMBL" id="JH795856">
    <property type="protein sequence ID" value="EJU05598.1"/>
    <property type="molecule type" value="Genomic_DNA"/>
</dbReference>
<evidence type="ECO:0000256" key="4">
    <source>
        <dbReference type="ARBA" id="ARBA00022816"/>
    </source>
</evidence>
<dbReference type="STRING" id="1858805.M5GGJ5"/>
<dbReference type="OMA" id="HVATLLW"/>
<organism evidence="9 10">
    <name type="scientific">Dacryopinax primogenitus (strain DJM 731)</name>
    <name type="common">Brown rot fungus</name>
    <dbReference type="NCBI Taxonomy" id="1858805"/>
    <lineage>
        <taxon>Eukaryota</taxon>
        <taxon>Fungi</taxon>
        <taxon>Dikarya</taxon>
        <taxon>Basidiomycota</taxon>
        <taxon>Agaricomycotina</taxon>
        <taxon>Dacrymycetes</taxon>
        <taxon>Dacrymycetales</taxon>
        <taxon>Dacrymycetaceae</taxon>
        <taxon>Dacryopinax</taxon>
    </lineage>
</organism>
<dbReference type="GO" id="GO:0017056">
    <property type="term" value="F:structural constituent of nuclear pore"/>
    <property type="evidence" value="ECO:0007669"/>
    <property type="project" value="InterPro"/>
</dbReference>
<keyword evidence="7" id="KW-0539">Nucleus</keyword>
<evidence type="ECO:0000256" key="7">
    <source>
        <dbReference type="ARBA" id="ARBA00023242"/>
    </source>
</evidence>
<sequence length="1159" mass="128932">MDVDEILPAAGEGRERDVRQMRDGEVERVLLKDDDYEVAVVGEVPGEVKTLLESINLQKEPVRGAIDDRTGFAFLTLFDRDARTHPPATAQVYTFPLPPARSGTLAHAALVPHQAREPGLLVVLPEGEARYWDSVTRALTSRDKFASVVLSLSEGEEVNGVWRWENAVFLLSTTLGNISRLMLTSTNMGRALVASSPFARPRGGLTRLFSRAQVPGSPAVVGLAVVPDPARGADVWIAKAKSVELWRLEREGGEHLVLEVNMQELLSTALPAQEDRSFWDVQLLDIAALKDGTPAVAFACTLTTPGYVWSSTKPPSYAVATLAHAGSSDLQVSSLRELQYSTPSTLPSADVSLTAPQGGTTVFVQFPDTVISFTLIPGSVFYEDIPLRDLSENRYLGHSTDSPVEGQMTCLTALSGLVSLTVNVPSVTAKAQMMLHGVNREEVANGRLKERIEHAVYYGGSSANPLSFDFRSPDIEGDLAAAIEEISTEIVSSSYKYKPVVADLDRQLEERLDTAKELIGFIDSNHLLSRLSVTARWKICMDGEKIAAAKQLWTLHEDELRENPRSVLSTVLSDAIDRISAKQQGDGAESGIRPFLQDKIGEIGNLPHGIGELVEQERHSADSLHRANITLEADSLVVTLLTAAQEYRSEHSVRYGISEFSSPVPVWTETKENIDLLYLLNERTKEDYRSVYEINLNNPPSNSSRAEIKNLQEQLKYHLLFVARTYFRVVRNCLSHFEHSQGEDSTEARNLQVQHVAQRKGIIMGLVNMGHGQAALDIAEEEKDWETLVDLCTDEELGATSALLESYILNHGEAFAFELYQRYYQTGKIYQLLHRNAREEVQLLDRFLQQSGYHRISWIHDITMGNFQLAAGALMVEGKASTKTIDRKTMLSLGKVSELAQHTAKIYKENNLAIAGRYDKGLEMVTVHETLAEELAENIALGHLAQPDIMADTIAERKAARLGTSALVDVFKAAVKHVMHGDILSIEDLVDVLTLKDNQRGEYKDYGTALKAFEQSEAEMPTARAQLTLEALWRRIYLHDNWRELKPSDDMSDVERQARLRGTAAYATLWATVDGLDPKYFLRPANCRRVPTDDECRARFENYTSQQVAVLQHALEQEIGQLEDIFTEEGPDSPRMGLEYLYDETFALLGLDKETRMSQ</sequence>
<accession>M5GGJ5</accession>
<dbReference type="Gene3D" id="1.20.58.1380">
    <property type="match status" value="1"/>
</dbReference>
<feature type="domain" description="Nucleoporin Nup133/Nup155-like C-terminal" evidence="8">
    <location>
        <begin position="725"/>
        <end position="1078"/>
    </location>
</feature>
<evidence type="ECO:0000256" key="6">
    <source>
        <dbReference type="ARBA" id="ARBA00023010"/>
    </source>
</evidence>
<evidence type="ECO:0000256" key="3">
    <source>
        <dbReference type="ARBA" id="ARBA00022448"/>
    </source>
</evidence>
<comment type="similarity">
    <text evidence="2">Belongs to the nucleoporin Nup133 family.</text>
</comment>
<dbReference type="GO" id="GO:0006606">
    <property type="term" value="P:protein import into nucleus"/>
    <property type="evidence" value="ECO:0007669"/>
    <property type="project" value="TreeGrafter"/>
</dbReference>
<evidence type="ECO:0000313" key="9">
    <source>
        <dbReference type="EMBL" id="EJU05598.1"/>
    </source>
</evidence>
<dbReference type="Proteomes" id="UP000030653">
    <property type="component" value="Unassembled WGS sequence"/>
</dbReference>
<dbReference type="GeneID" id="63692579"/>
<dbReference type="PANTHER" id="PTHR13405">
    <property type="entry name" value="NUCLEAR PORE COMPLEX PROTEIN NUP133"/>
    <property type="match status" value="1"/>
</dbReference>
<evidence type="ECO:0000259" key="8">
    <source>
        <dbReference type="Pfam" id="PF03177"/>
    </source>
</evidence>
<proteinExistence type="inferred from homology"/>
<keyword evidence="4" id="KW-0509">mRNA transport</keyword>
<dbReference type="AlphaFoldDB" id="M5GGJ5"/>
<gene>
    <name evidence="9" type="ORF">DACRYDRAFT_98268</name>
</gene>
<evidence type="ECO:0000256" key="5">
    <source>
        <dbReference type="ARBA" id="ARBA00022927"/>
    </source>
</evidence>
<dbReference type="HOGENOM" id="CLU_008112_0_0_1"/>
<dbReference type="RefSeq" id="XP_040632492.1">
    <property type="nucleotide sequence ID" value="XM_040777517.1"/>
</dbReference>
<dbReference type="GO" id="GO:0016973">
    <property type="term" value="P:poly(A)+ mRNA export from nucleus"/>
    <property type="evidence" value="ECO:0007669"/>
    <property type="project" value="TreeGrafter"/>
</dbReference>
<evidence type="ECO:0000256" key="1">
    <source>
        <dbReference type="ARBA" id="ARBA00004259"/>
    </source>
</evidence>